<feature type="region of interest" description="Disordered" evidence="1">
    <location>
        <begin position="1"/>
        <end position="22"/>
    </location>
</feature>
<dbReference type="InterPro" id="IPR007863">
    <property type="entry name" value="Peptidase_M16_C"/>
</dbReference>
<dbReference type="SUPFAM" id="SSF63411">
    <property type="entry name" value="LuxS/MPP-like metallohydrolase"/>
    <property type="match status" value="2"/>
</dbReference>
<evidence type="ECO:0000313" key="3">
    <source>
        <dbReference type="EMBL" id="AZL76150.1"/>
    </source>
</evidence>
<feature type="compositionally biased region" description="Polar residues" evidence="1">
    <location>
        <begin position="1"/>
        <end position="21"/>
    </location>
</feature>
<dbReference type="InterPro" id="IPR050361">
    <property type="entry name" value="MPP/UQCRC_Complex"/>
</dbReference>
<protein>
    <submittedName>
        <fullName evidence="3">Insulinase family protein</fullName>
    </submittedName>
</protein>
<reference evidence="3 4" key="1">
    <citation type="submission" date="2018-12" db="EMBL/GenBank/DDBJ databases">
        <authorList>
            <person name="Li S."/>
            <person name="Yang R."/>
            <person name="Chen G."/>
            <person name="Zou L."/>
            <person name="Zhang C."/>
            <person name="Chen Y."/>
            <person name="Liu Z."/>
            <person name="Li Y."/>
            <person name="Yan Y."/>
            <person name="Huang M."/>
            <person name="Chen T."/>
        </authorList>
    </citation>
    <scope>NUCLEOTIDE SEQUENCE [LARGE SCALE GENOMIC DNA]</scope>
    <source>
        <strain evidence="3 4">2014</strain>
    </source>
</reference>
<evidence type="ECO:0000256" key="1">
    <source>
        <dbReference type="SAM" id="MobiDB-lite"/>
    </source>
</evidence>
<evidence type="ECO:0000259" key="2">
    <source>
        <dbReference type="Pfam" id="PF05193"/>
    </source>
</evidence>
<dbReference type="PANTHER" id="PTHR11851:SF224">
    <property type="entry name" value="PROCESSING PROTEASE"/>
    <property type="match status" value="1"/>
</dbReference>
<sequence>MNDTTPTPTRATESQRQTGLASAQGIDLDQLGSITTHVQSWQTDGGTRVKFVHAPGLPMLDLILSFRAGSAMDEQHAGRAALTLHMLEEGVNGLDISQFAERMEGHGAIVGKELRLERAIVSVRTLTSEAVLDPVITLFTDLVARPDFLASALDKIKRQLRDHDAAHFKNSQVRADFEVYRHLYSGHPYANFVGSTPEGIEALDIEALKDFHQRGYSANNLDLTLVGDVSRREAEALALRISQALPQGWAAQEPPAVPQTQGTTLHIEQPAVVCSVQLGLPLLLQPDAADYPALALASEVLGSGLDSRLMNALRQHHGLTYGIRSALNGLRASAMFNICWNVAPPQVQASQTLVCELLESFIEQGPTEQELQLARQKLAGRLLRGVARNQSLAELLSLQSHLQLPEDYLQTYLQVIAGISTQQVRTAVQYHFDLTRRALVSVGPNVTQQPLPPRPAIDQ</sequence>
<dbReference type="Gene3D" id="3.30.830.10">
    <property type="entry name" value="Metalloenzyme, LuxS/M16 peptidase-like"/>
    <property type="match status" value="2"/>
</dbReference>
<name>A0ABM7CXA8_9PSED</name>
<dbReference type="Proteomes" id="UP000272622">
    <property type="component" value="Chromosome"/>
</dbReference>
<dbReference type="EMBL" id="CP034337">
    <property type="protein sequence ID" value="AZL76150.1"/>
    <property type="molecule type" value="Genomic_DNA"/>
</dbReference>
<dbReference type="RefSeq" id="WP_125465939.1">
    <property type="nucleotide sequence ID" value="NZ_CP034337.1"/>
</dbReference>
<organism evidence="3 4">
    <name type="scientific">Pseudomonas oryziphila</name>
    <dbReference type="NCBI Taxonomy" id="2894079"/>
    <lineage>
        <taxon>Bacteria</taxon>
        <taxon>Pseudomonadati</taxon>
        <taxon>Pseudomonadota</taxon>
        <taxon>Gammaproteobacteria</taxon>
        <taxon>Pseudomonadales</taxon>
        <taxon>Pseudomonadaceae</taxon>
        <taxon>Pseudomonas</taxon>
    </lineage>
</organism>
<feature type="domain" description="Peptidase M16 C-terminal" evidence="2">
    <location>
        <begin position="203"/>
        <end position="378"/>
    </location>
</feature>
<dbReference type="InterPro" id="IPR011249">
    <property type="entry name" value="Metalloenz_LuxS/M16"/>
</dbReference>
<gene>
    <name evidence="3" type="ORF">EI693_24920</name>
</gene>
<dbReference type="Pfam" id="PF05193">
    <property type="entry name" value="Peptidase_M16_C"/>
    <property type="match status" value="1"/>
</dbReference>
<accession>A0ABM7CXA8</accession>
<evidence type="ECO:0000313" key="4">
    <source>
        <dbReference type="Proteomes" id="UP000272622"/>
    </source>
</evidence>
<dbReference type="PANTHER" id="PTHR11851">
    <property type="entry name" value="METALLOPROTEASE"/>
    <property type="match status" value="1"/>
</dbReference>
<proteinExistence type="predicted"/>
<keyword evidence="4" id="KW-1185">Reference proteome</keyword>